<dbReference type="EC" id="2.4.-.-" evidence="5"/>
<organism evidence="5 6">
    <name type="scientific">Terrabacter terrigena</name>
    <dbReference type="NCBI Taxonomy" id="574718"/>
    <lineage>
        <taxon>Bacteria</taxon>
        <taxon>Bacillati</taxon>
        <taxon>Actinomycetota</taxon>
        <taxon>Actinomycetes</taxon>
        <taxon>Micrococcales</taxon>
        <taxon>Intrasporangiaceae</taxon>
        <taxon>Terrabacter</taxon>
    </lineage>
</organism>
<dbReference type="PANTHER" id="PTHR12526:SF510">
    <property type="entry name" value="D-INOSITOL 3-PHOSPHATE GLYCOSYLTRANSFERASE"/>
    <property type="match status" value="1"/>
</dbReference>
<reference evidence="6" key="1">
    <citation type="journal article" date="2019" name="Int. J. Syst. Evol. Microbiol.">
        <title>The Global Catalogue of Microorganisms (GCM) 10K type strain sequencing project: providing services to taxonomists for standard genome sequencing and annotation.</title>
        <authorList>
            <consortium name="The Broad Institute Genomics Platform"/>
            <consortium name="The Broad Institute Genome Sequencing Center for Infectious Disease"/>
            <person name="Wu L."/>
            <person name="Ma J."/>
        </authorList>
    </citation>
    <scope>NUCLEOTIDE SEQUENCE [LARGE SCALE GENOMIC DNA]</scope>
    <source>
        <strain evidence="6">CCUG 57508</strain>
    </source>
</reference>
<keyword evidence="6" id="KW-1185">Reference proteome</keyword>
<evidence type="ECO:0000313" key="5">
    <source>
        <dbReference type="EMBL" id="MFD1054337.1"/>
    </source>
</evidence>
<name>A0ABW3MWL5_9MICO</name>
<feature type="domain" description="Glycosyl transferase family 1" evidence="4">
    <location>
        <begin position="168"/>
        <end position="324"/>
    </location>
</feature>
<evidence type="ECO:0000256" key="2">
    <source>
        <dbReference type="ARBA" id="ARBA00022679"/>
    </source>
</evidence>
<evidence type="ECO:0000256" key="3">
    <source>
        <dbReference type="SAM" id="MobiDB-lite"/>
    </source>
</evidence>
<dbReference type="SUPFAM" id="SSF53756">
    <property type="entry name" value="UDP-Glycosyltransferase/glycogen phosphorylase"/>
    <property type="match status" value="1"/>
</dbReference>
<dbReference type="Proteomes" id="UP001597046">
    <property type="component" value="Unassembled WGS sequence"/>
</dbReference>
<gene>
    <name evidence="5" type="ORF">ACFQ2V_08470</name>
</gene>
<protein>
    <submittedName>
        <fullName evidence="5">Glycosyltransferase family 4 protein</fullName>
        <ecNumber evidence="5">2.4.-.-</ecNumber>
    </submittedName>
</protein>
<dbReference type="Pfam" id="PF00534">
    <property type="entry name" value="Glycos_transf_1"/>
    <property type="match status" value="1"/>
</dbReference>
<dbReference type="GO" id="GO:0016757">
    <property type="term" value="F:glycosyltransferase activity"/>
    <property type="evidence" value="ECO:0007669"/>
    <property type="project" value="UniProtKB-KW"/>
</dbReference>
<evidence type="ECO:0000313" key="6">
    <source>
        <dbReference type="Proteomes" id="UP001597046"/>
    </source>
</evidence>
<accession>A0ABW3MWL5</accession>
<dbReference type="RefSeq" id="WP_386052235.1">
    <property type="nucleotide sequence ID" value="NZ_JBHTKH010000004.1"/>
</dbReference>
<sequence>MTHVHAVVPDGIDDATRPSGGNAYDRRVLDGLRVAGWTVHEHPVAGEWPHPDATALAGLASVVAEVPTGSVLLVDGLVASCSADVLVHEAARVRLVVLVHLPLVAEDAAAGPEEGRVLASAAAVVSTSQWTRRLLLDAYALGDDTVHVAHPGVDDAPLAPGTPTGGSLLCVGAVSPLKGQTDLADALGQVADLPWRAVLAGALDVAPEHVADVRRRVAAAGIGDRVGLVGPLAPQALDRAYAAADLVVVPSRVETYGMVVTEALARGLPVLATHVGGVPEALGDAPDVPGLLVPPGGAGPLAAALRAWLGDGDLRSRLRARAARRRATLRPWSRTVADVARVLEGVSRD</sequence>
<keyword evidence="1 5" id="KW-0328">Glycosyltransferase</keyword>
<comment type="caution">
    <text evidence="5">The sequence shown here is derived from an EMBL/GenBank/DDBJ whole genome shotgun (WGS) entry which is preliminary data.</text>
</comment>
<keyword evidence="2 5" id="KW-0808">Transferase</keyword>
<proteinExistence type="predicted"/>
<dbReference type="InterPro" id="IPR001296">
    <property type="entry name" value="Glyco_trans_1"/>
</dbReference>
<evidence type="ECO:0000256" key="1">
    <source>
        <dbReference type="ARBA" id="ARBA00022676"/>
    </source>
</evidence>
<dbReference type="PANTHER" id="PTHR12526">
    <property type="entry name" value="GLYCOSYLTRANSFERASE"/>
    <property type="match status" value="1"/>
</dbReference>
<dbReference type="EMBL" id="JBHTKH010000004">
    <property type="protein sequence ID" value="MFD1054337.1"/>
    <property type="molecule type" value="Genomic_DNA"/>
</dbReference>
<dbReference type="Gene3D" id="3.40.50.2000">
    <property type="entry name" value="Glycogen Phosphorylase B"/>
    <property type="match status" value="2"/>
</dbReference>
<dbReference type="CDD" id="cd03801">
    <property type="entry name" value="GT4_PimA-like"/>
    <property type="match status" value="1"/>
</dbReference>
<evidence type="ECO:0000259" key="4">
    <source>
        <dbReference type="Pfam" id="PF00534"/>
    </source>
</evidence>
<feature type="region of interest" description="Disordered" evidence="3">
    <location>
        <begin position="1"/>
        <end position="20"/>
    </location>
</feature>